<dbReference type="InterPro" id="IPR009057">
    <property type="entry name" value="Homeodomain-like_sf"/>
</dbReference>
<evidence type="ECO:0000313" key="12">
    <source>
        <dbReference type="EMBL" id="KAH3700935.1"/>
    </source>
</evidence>
<evidence type="ECO:0000256" key="5">
    <source>
        <dbReference type="ARBA" id="ARBA00023155"/>
    </source>
</evidence>
<dbReference type="Gene3D" id="1.10.10.60">
    <property type="entry name" value="Homeodomain-like"/>
    <property type="match status" value="1"/>
</dbReference>
<feature type="compositionally biased region" description="Basic and acidic residues" evidence="10">
    <location>
        <begin position="281"/>
        <end position="304"/>
    </location>
</feature>
<dbReference type="GO" id="GO:0000978">
    <property type="term" value="F:RNA polymerase II cis-regulatory region sequence-specific DNA binding"/>
    <property type="evidence" value="ECO:0007669"/>
    <property type="project" value="TreeGrafter"/>
</dbReference>
<sequence length="320" mass="36822">MNSFYGSVVPAHMPMGGGQTETFYGPEGKAADISGYQAQPQNMCYDHEAMYGGMTNSYPGFHQSYEKLDPGHHGRAMNLSGKQFPAYGNNGYYFHHQNSSNNIYSSCNVNTNNNVNSQSPTGIPSHYTSTDQRHIQDRLGKSEYLKHEDNCIPTPPPNNFSPHEHNFNHINNNPSSHHGLSPTEMMHNNINTSPTGMPTHCNGMMGNPYPWMRQLPAEITYEQKRTRQTYTRYQTLELEKEFHYNRYLTRRRRIEIAHMLGLSERQIKIWFQNRRMKWKKENNIPKLTGPDRSKPENDSDRPREMTSSLLDDVDEASCSP</sequence>
<dbReference type="CDD" id="cd00086">
    <property type="entry name" value="homeodomain"/>
    <property type="match status" value="1"/>
</dbReference>
<evidence type="ECO:0000256" key="10">
    <source>
        <dbReference type="SAM" id="MobiDB-lite"/>
    </source>
</evidence>
<organism evidence="12 13">
    <name type="scientific">Dreissena polymorpha</name>
    <name type="common">Zebra mussel</name>
    <name type="synonym">Mytilus polymorpha</name>
    <dbReference type="NCBI Taxonomy" id="45954"/>
    <lineage>
        <taxon>Eukaryota</taxon>
        <taxon>Metazoa</taxon>
        <taxon>Spiralia</taxon>
        <taxon>Lophotrochozoa</taxon>
        <taxon>Mollusca</taxon>
        <taxon>Bivalvia</taxon>
        <taxon>Autobranchia</taxon>
        <taxon>Heteroconchia</taxon>
        <taxon>Euheterodonta</taxon>
        <taxon>Imparidentia</taxon>
        <taxon>Neoheterodontei</taxon>
        <taxon>Myida</taxon>
        <taxon>Dreissenoidea</taxon>
        <taxon>Dreissenidae</taxon>
        <taxon>Dreissena</taxon>
    </lineage>
</organism>
<dbReference type="InterPro" id="IPR000047">
    <property type="entry name" value="HTH_motif"/>
</dbReference>
<comment type="caution">
    <text evidence="12">The sequence shown here is derived from an EMBL/GenBank/DDBJ whole genome shotgun (WGS) entry which is preliminary data.</text>
</comment>
<keyword evidence="13" id="KW-1185">Reference proteome</keyword>
<evidence type="ECO:0000256" key="6">
    <source>
        <dbReference type="ARBA" id="ARBA00023242"/>
    </source>
</evidence>
<reference evidence="12" key="1">
    <citation type="journal article" date="2019" name="bioRxiv">
        <title>The Genome of the Zebra Mussel, Dreissena polymorpha: A Resource for Invasive Species Research.</title>
        <authorList>
            <person name="McCartney M.A."/>
            <person name="Auch B."/>
            <person name="Kono T."/>
            <person name="Mallez S."/>
            <person name="Zhang Y."/>
            <person name="Obille A."/>
            <person name="Becker A."/>
            <person name="Abrahante J.E."/>
            <person name="Garbe J."/>
            <person name="Badalamenti J.P."/>
            <person name="Herman A."/>
            <person name="Mangelson H."/>
            <person name="Liachko I."/>
            <person name="Sullivan S."/>
            <person name="Sone E.D."/>
            <person name="Koren S."/>
            <person name="Silverstein K.A.T."/>
            <person name="Beckman K.B."/>
            <person name="Gohl D.M."/>
        </authorList>
    </citation>
    <scope>NUCLEOTIDE SEQUENCE</scope>
    <source>
        <strain evidence="12">Duluth1</strain>
        <tissue evidence="12">Whole animal</tissue>
    </source>
</reference>
<dbReference type="SUPFAM" id="SSF46689">
    <property type="entry name" value="Homeodomain-like"/>
    <property type="match status" value="1"/>
</dbReference>
<accession>A0A9D4BFB6</accession>
<dbReference type="PRINTS" id="PR00024">
    <property type="entry name" value="HOMEOBOX"/>
</dbReference>
<feature type="DNA-binding region" description="Homeobox" evidence="7">
    <location>
        <begin position="223"/>
        <end position="282"/>
    </location>
</feature>
<gene>
    <name evidence="12" type="ORF">DPMN_075916</name>
</gene>
<evidence type="ECO:0000256" key="7">
    <source>
        <dbReference type="PROSITE-ProRule" id="PRU00108"/>
    </source>
</evidence>
<protein>
    <recommendedName>
        <fullName evidence="11">Homeobox domain-containing protein</fullName>
    </recommendedName>
</protein>
<comment type="similarity">
    <text evidence="2 9">Belongs to the Antp homeobox family.</text>
</comment>
<dbReference type="InterPro" id="IPR050296">
    <property type="entry name" value="Antp_homeobox"/>
</dbReference>
<dbReference type="OrthoDB" id="6159439at2759"/>
<dbReference type="InterPro" id="IPR020479">
    <property type="entry name" value="HD_metazoa"/>
</dbReference>
<keyword evidence="3" id="KW-0217">Developmental protein</keyword>
<dbReference type="PROSITE" id="PS00027">
    <property type="entry name" value="HOMEOBOX_1"/>
    <property type="match status" value="1"/>
</dbReference>
<proteinExistence type="inferred from homology"/>
<evidence type="ECO:0000256" key="8">
    <source>
        <dbReference type="RuleBase" id="RU000682"/>
    </source>
</evidence>
<evidence type="ECO:0000313" key="13">
    <source>
        <dbReference type="Proteomes" id="UP000828390"/>
    </source>
</evidence>
<reference evidence="12" key="2">
    <citation type="submission" date="2020-11" db="EMBL/GenBank/DDBJ databases">
        <authorList>
            <person name="McCartney M.A."/>
            <person name="Auch B."/>
            <person name="Kono T."/>
            <person name="Mallez S."/>
            <person name="Becker A."/>
            <person name="Gohl D.M."/>
            <person name="Silverstein K.A.T."/>
            <person name="Koren S."/>
            <person name="Bechman K.B."/>
            <person name="Herman A."/>
            <person name="Abrahante J.E."/>
            <person name="Garbe J."/>
        </authorList>
    </citation>
    <scope>NUCLEOTIDE SEQUENCE</scope>
    <source>
        <strain evidence="12">Duluth1</strain>
        <tissue evidence="12">Whole animal</tissue>
    </source>
</reference>
<evidence type="ECO:0000256" key="3">
    <source>
        <dbReference type="ARBA" id="ARBA00022473"/>
    </source>
</evidence>
<dbReference type="FunFam" id="1.10.10.60:FF:000017">
    <property type="entry name" value="Homeobox protein antennapedia"/>
    <property type="match status" value="1"/>
</dbReference>
<evidence type="ECO:0000256" key="2">
    <source>
        <dbReference type="ARBA" id="ARBA00009107"/>
    </source>
</evidence>
<dbReference type="PANTHER" id="PTHR45659">
    <property type="entry name" value="HOMEOBOX PROTEIN HOX"/>
    <property type="match status" value="1"/>
</dbReference>
<name>A0A9D4BFB6_DREPO</name>
<keyword evidence="5 7" id="KW-0371">Homeobox</keyword>
<dbReference type="InterPro" id="IPR017995">
    <property type="entry name" value="Homeobox_antennapedia"/>
</dbReference>
<dbReference type="SMART" id="SM00389">
    <property type="entry name" value="HOX"/>
    <property type="match status" value="1"/>
</dbReference>
<dbReference type="PRINTS" id="PR00025">
    <property type="entry name" value="ANTENNAPEDIA"/>
</dbReference>
<dbReference type="GO" id="GO:0009952">
    <property type="term" value="P:anterior/posterior pattern specification"/>
    <property type="evidence" value="ECO:0007669"/>
    <property type="project" value="TreeGrafter"/>
</dbReference>
<evidence type="ECO:0000256" key="4">
    <source>
        <dbReference type="ARBA" id="ARBA00023125"/>
    </source>
</evidence>
<dbReference type="AlphaFoldDB" id="A0A9D4BFB6"/>
<comment type="subcellular location">
    <subcellularLocation>
        <location evidence="1 7 8">Nucleus</location>
    </subcellularLocation>
</comment>
<dbReference type="EMBL" id="JAIWYP010000015">
    <property type="protein sequence ID" value="KAH3700935.1"/>
    <property type="molecule type" value="Genomic_DNA"/>
</dbReference>
<dbReference type="GO" id="GO:0000981">
    <property type="term" value="F:DNA-binding transcription factor activity, RNA polymerase II-specific"/>
    <property type="evidence" value="ECO:0007669"/>
    <property type="project" value="InterPro"/>
</dbReference>
<feature type="region of interest" description="Disordered" evidence="10">
    <location>
        <begin position="281"/>
        <end position="320"/>
    </location>
</feature>
<dbReference type="PRINTS" id="PR00031">
    <property type="entry name" value="HTHREPRESSR"/>
</dbReference>
<dbReference type="InterPro" id="IPR001356">
    <property type="entry name" value="HD"/>
</dbReference>
<evidence type="ECO:0000256" key="1">
    <source>
        <dbReference type="ARBA" id="ARBA00004123"/>
    </source>
</evidence>
<dbReference type="PANTHER" id="PTHR45659:SF4">
    <property type="entry name" value="HOMEOBOX PROTEIN ABDOMINAL-A"/>
    <property type="match status" value="1"/>
</dbReference>
<dbReference type="Proteomes" id="UP000828390">
    <property type="component" value="Unassembled WGS sequence"/>
</dbReference>
<dbReference type="Pfam" id="PF00046">
    <property type="entry name" value="Homeodomain"/>
    <property type="match status" value="1"/>
</dbReference>
<dbReference type="InterPro" id="IPR017970">
    <property type="entry name" value="Homeobox_CS"/>
</dbReference>
<feature type="domain" description="Homeobox" evidence="11">
    <location>
        <begin position="221"/>
        <end position="281"/>
    </location>
</feature>
<evidence type="ECO:0000256" key="9">
    <source>
        <dbReference type="RuleBase" id="RU004442"/>
    </source>
</evidence>
<dbReference type="PROSITE" id="PS50071">
    <property type="entry name" value="HOMEOBOX_2"/>
    <property type="match status" value="1"/>
</dbReference>
<keyword evidence="6 7" id="KW-0539">Nucleus</keyword>
<feature type="compositionally biased region" description="Acidic residues" evidence="10">
    <location>
        <begin position="311"/>
        <end position="320"/>
    </location>
</feature>
<dbReference type="GO" id="GO:0000122">
    <property type="term" value="P:negative regulation of transcription by RNA polymerase II"/>
    <property type="evidence" value="ECO:0007669"/>
    <property type="project" value="TreeGrafter"/>
</dbReference>
<keyword evidence="4 7" id="KW-0238">DNA-binding</keyword>
<dbReference type="GO" id="GO:0005634">
    <property type="term" value="C:nucleus"/>
    <property type="evidence" value="ECO:0007669"/>
    <property type="project" value="UniProtKB-SubCell"/>
</dbReference>
<evidence type="ECO:0000259" key="11">
    <source>
        <dbReference type="PROSITE" id="PS50071"/>
    </source>
</evidence>